<name>A0A6A6RAP0_9PEZI</name>
<reference evidence="1" key="1">
    <citation type="journal article" date="2020" name="Stud. Mycol.">
        <title>101 Dothideomycetes genomes: a test case for predicting lifestyles and emergence of pathogens.</title>
        <authorList>
            <person name="Haridas S."/>
            <person name="Albert R."/>
            <person name="Binder M."/>
            <person name="Bloem J."/>
            <person name="Labutti K."/>
            <person name="Salamov A."/>
            <person name="Andreopoulos B."/>
            <person name="Baker S."/>
            <person name="Barry K."/>
            <person name="Bills G."/>
            <person name="Bluhm B."/>
            <person name="Cannon C."/>
            <person name="Castanera R."/>
            <person name="Culley D."/>
            <person name="Daum C."/>
            <person name="Ezra D."/>
            <person name="Gonzalez J."/>
            <person name="Henrissat B."/>
            <person name="Kuo A."/>
            <person name="Liang C."/>
            <person name="Lipzen A."/>
            <person name="Lutzoni F."/>
            <person name="Magnuson J."/>
            <person name="Mondo S."/>
            <person name="Nolan M."/>
            <person name="Ohm R."/>
            <person name="Pangilinan J."/>
            <person name="Park H.-J."/>
            <person name="Ramirez L."/>
            <person name="Alfaro M."/>
            <person name="Sun H."/>
            <person name="Tritt A."/>
            <person name="Yoshinaga Y."/>
            <person name="Zwiers L.-H."/>
            <person name="Turgeon B."/>
            <person name="Goodwin S."/>
            <person name="Spatafora J."/>
            <person name="Crous P."/>
            <person name="Grigoriev I."/>
        </authorList>
    </citation>
    <scope>NUCLEOTIDE SEQUENCE</scope>
    <source>
        <strain evidence="1">CBS 269.34</strain>
    </source>
</reference>
<dbReference type="OrthoDB" id="10037289at2759"/>
<dbReference type="AlphaFoldDB" id="A0A6A6RAP0"/>
<protein>
    <submittedName>
        <fullName evidence="1">Uncharacterized protein</fullName>
    </submittedName>
</protein>
<dbReference type="Proteomes" id="UP000799750">
    <property type="component" value="Unassembled WGS sequence"/>
</dbReference>
<sequence>MHLRTFQSRAISYRTSMLKRYLQQMKIIHGKMASPEGLEYRCMPRPWQDRRREWRNAAYRKATGESFDGEVVEIGGVDEMKKAQEENKKFLEKTPAEALSWRWSVTKMANYLVNTYKDEAACRDPDNFDMYIDMYFAGYGLQEVIENQLVAFHEEYKKENCDPHRLFVRMEAMAIWLFTSDLCYWTGLDDGARVSATMDIIGRALLTSLNALERADLLGPFSKVKNIPMVLSMFLDFADDEEGTTAMQFDMNGDESPQTWPYFVVAYINAHGIDIEGKGLYGIDSIADGYDDEEVADFEDLEPGPDQWGFNAAFETFATYWGVFSGQSNEYDIVAMEPEKRIEYAFDRQDPLDRMDPDHLIH</sequence>
<gene>
    <name evidence="1" type="ORF">BU16DRAFT_207772</name>
</gene>
<accession>A0A6A6RAP0</accession>
<evidence type="ECO:0000313" key="1">
    <source>
        <dbReference type="EMBL" id="KAF2501769.1"/>
    </source>
</evidence>
<evidence type="ECO:0000313" key="2">
    <source>
        <dbReference type="Proteomes" id="UP000799750"/>
    </source>
</evidence>
<organism evidence="1 2">
    <name type="scientific">Lophium mytilinum</name>
    <dbReference type="NCBI Taxonomy" id="390894"/>
    <lineage>
        <taxon>Eukaryota</taxon>
        <taxon>Fungi</taxon>
        <taxon>Dikarya</taxon>
        <taxon>Ascomycota</taxon>
        <taxon>Pezizomycotina</taxon>
        <taxon>Dothideomycetes</taxon>
        <taxon>Pleosporomycetidae</taxon>
        <taxon>Mytilinidiales</taxon>
        <taxon>Mytilinidiaceae</taxon>
        <taxon>Lophium</taxon>
    </lineage>
</organism>
<proteinExistence type="predicted"/>
<keyword evidence="2" id="KW-1185">Reference proteome</keyword>
<dbReference type="EMBL" id="MU004182">
    <property type="protein sequence ID" value="KAF2501769.1"/>
    <property type="molecule type" value="Genomic_DNA"/>
</dbReference>